<dbReference type="Pfam" id="PF02653">
    <property type="entry name" value="BPD_transp_2"/>
    <property type="match status" value="1"/>
</dbReference>
<feature type="transmembrane region" description="Helical" evidence="6">
    <location>
        <begin position="117"/>
        <end position="138"/>
    </location>
</feature>
<reference evidence="7 8" key="2">
    <citation type="submission" date="2020-08" db="EMBL/GenBank/DDBJ databases">
        <authorList>
            <person name="Ueki A."/>
            <person name="Tonouchi A."/>
        </authorList>
    </citation>
    <scope>NUCLEOTIDE SEQUENCE [LARGE SCALE GENOMIC DNA]</scope>
    <source>
        <strain evidence="7 8">CTTW</strain>
    </source>
</reference>
<dbReference type="GO" id="GO:0022857">
    <property type="term" value="F:transmembrane transporter activity"/>
    <property type="evidence" value="ECO:0007669"/>
    <property type="project" value="InterPro"/>
</dbReference>
<evidence type="ECO:0000313" key="7">
    <source>
        <dbReference type="EMBL" id="BCK01244.1"/>
    </source>
</evidence>
<evidence type="ECO:0000256" key="1">
    <source>
        <dbReference type="ARBA" id="ARBA00004651"/>
    </source>
</evidence>
<evidence type="ECO:0000256" key="6">
    <source>
        <dbReference type="SAM" id="Phobius"/>
    </source>
</evidence>
<dbReference type="CDD" id="cd06580">
    <property type="entry name" value="TM_PBP1_transp_TpRbsC_like"/>
    <property type="match status" value="1"/>
</dbReference>
<proteinExistence type="predicted"/>
<protein>
    <submittedName>
        <fullName evidence="7">ABC transporter permease</fullName>
    </submittedName>
</protein>
<feature type="transmembrane region" description="Helical" evidence="6">
    <location>
        <begin position="248"/>
        <end position="269"/>
    </location>
</feature>
<dbReference type="PANTHER" id="PTHR47089:SF1">
    <property type="entry name" value="GUANOSINE ABC TRANSPORTER PERMEASE PROTEIN NUPP"/>
    <property type="match status" value="1"/>
</dbReference>
<feature type="transmembrane region" description="Helical" evidence="6">
    <location>
        <begin position="56"/>
        <end position="81"/>
    </location>
</feature>
<sequence length="367" mass="38880">MKKRKFELSKGGKDFAASIVAIAAGLLFGLIILLFSNAHQALPAFGMILKGGFTDGLSGLAQVFYLATPIILTGLSVGFAFKTGLFNIGSSGQFTSGAFAAVYIGVKWTFLPGGVHWIVALLGAFIAGAIWGMVPGILKAVANVNEVITSIMMNYIGMYLVNILIVKYVYDPIKSQSVPVAKTALIPKAGLDKLFHSNNINISIFIAIVAVIIVYIVLNKTTFGYELKACGLSPEASRYAGINSKRNIILSMTIAGALSGLGGGLLYLAGSGKYLQVLDVLAPQGFNGISVALLGMSNPIGILFAGLFIGHITVGGNNIQLFNFVPEIVDIIISTIIYFGAFALLIKHLFDRFRRKSSESGAAKEAK</sequence>
<reference evidence="7 8" key="1">
    <citation type="submission" date="2020-08" db="EMBL/GenBank/DDBJ databases">
        <title>Draft genome sequencing of an Anaerocolumna strain isolated from anoxic soil subjected to BSD treatment.</title>
        <authorList>
            <person name="Uek A."/>
            <person name="Tonouchi A."/>
        </authorList>
    </citation>
    <scope>NUCLEOTIDE SEQUENCE [LARGE SCALE GENOMIC DNA]</scope>
    <source>
        <strain evidence="7 8">CTTW</strain>
    </source>
</reference>
<feature type="transmembrane region" description="Helical" evidence="6">
    <location>
        <begin position="150"/>
        <end position="170"/>
    </location>
</feature>
<keyword evidence="5 6" id="KW-0472">Membrane</keyword>
<feature type="transmembrane region" description="Helical" evidence="6">
    <location>
        <begin position="321"/>
        <end position="346"/>
    </location>
</feature>
<gene>
    <name evidence="7" type="ORF">bsdcttw_42840</name>
</gene>
<dbReference type="AlphaFoldDB" id="A0A7M3S9H6"/>
<keyword evidence="2" id="KW-1003">Cell membrane</keyword>
<name>A0A7M3S9H6_9FIRM</name>
<dbReference type="RefSeq" id="WP_185256835.1">
    <property type="nucleotide sequence ID" value="NZ_AP023368.1"/>
</dbReference>
<dbReference type="PANTHER" id="PTHR47089">
    <property type="entry name" value="ABC TRANSPORTER, PERMEASE PROTEIN"/>
    <property type="match status" value="1"/>
</dbReference>
<feature type="transmembrane region" description="Helical" evidence="6">
    <location>
        <begin position="93"/>
        <end position="111"/>
    </location>
</feature>
<feature type="transmembrane region" description="Helical" evidence="6">
    <location>
        <begin position="289"/>
        <end position="309"/>
    </location>
</feature>
<evidence type="ECO:0000256" key="2">
    <source>
        <dbReference type="ARBA" id="ARBA00022475"/>
    </source>
</evidence>
<comment type="subcellular location">
    <subcellularLocation>
        <location evidence="1">Cell membrane</location>
        <topology evidence="1">Multi-pass membrane protein</topology>
    </subcellularLocation>
</comment>
<dbReference type="KEGG" id="acht:bsdcttw_42840"/>
<accession>A0A7M3S9H6</accession>
<evidence type="ECO:0000313" key="8">
    <source>
        <dbReference type="Proteomes" id="UP000515703"/>
    </source>
</evidence>
<evidence type="ECO:0000256" key="4">
    <source>
        <dbReference type="ARBA" id="ARBA00022989"/>
    </source>
</evidence>
<feature type="transmembrane region" description="Helical" evidence="6">
    <location>
        <begin position="15"/>
        <end position="36"/>
    </location>
</feature>
<evidence type="ECO:0000256" key="3">
    <source>
        <dbReference type="ARBA" id="ARBA00022692"/>
    </source>
</evidence>
<keyword evidence="4 6" id="KW-1133">Transmembrane helix</keyword>
<dbReference type="EMBL" id="AP023368">
    <property type="protein sequence ID" value="BCK01244.1"/>
    <property type="molecule type" value="Genomic_DNA"/>
</dbReference>
<keyword evidence="3 6" id="KW-0812">Transmembrane</keyword>
<feature type="transmembrane region" description="Helical" evidence="6">
    <location>
        <begin position="200"/>
        <end position="218"/>
    </location>
</feature>
<organism evidence="7 8">
    <name type="scientific">Anaerocolumna chitinilytica</name>
    <dbReference type="NCBI Taxonomy" id="1727145"/>
    <lineage>
        <taxon>Bacteria</taxon>
        <taxon>Bacillati</taxon>
        <taxon>Bacillota</taxon>
        <taxon>Clostridia</taxon>
        <taxon>Lachnospirales</taxon>
        <taxon>Lachnospiraceae</taxon>
        <taxon>Anaerocolumna</taxon>
    </lineage>
</organism>
<dbReference type="Proteomes" id="UP000515703">
    <property type="component" value="Chromosome"/>
</dbReference>
<keyword evidence="8" id="KW-1185">Reference proteome</keyword>
<dbReference type="InterPro" id="IPR001851">
    <property type="entry name" value="ABC_transp_permease"/>
</dbReference>
<evidence type="ECO:0000256" key="5">
    <source>
        <dbReference type="ARBA" id="ARBA00023136"/>
    </source>
</evidence>
<dbReference type="GO" id="GO:0005886">
    <property type="term" value="C:plasma membrane"/>
    <property type="evidence" value="ECO:0007669"/>
    <property type="project" value="UniProtKB-SubCell"/>
</dbReference>